<organism evidence="5">
    <name type="scientific">marine metagenome</name>
    <dbReference type="NCBI Taxonomy" id="408172"/>
    <lineage>
        <taxon>unclassified sequences</taxon>
        <taxon>metagenomes</taxon>
        <taxon>ecological metagenomes</taxon>
    </lineage>
</organism>
<dbReference type="InterPro" id="IPR050106">
    <property type="entry name" value="HistidinolP_aminotransfase"/>
</dbReference>
<dbReference type="InterPro" id="IPR015421">
    <property type="entry name" value="PyrdxlP-dep_Trfase_major"/>
</dbReference>
<dbReference type="Pfam" id="PF00155">
    <property type="entry name" value="Aminotran_1_2"/>
    <property type="match status" value="1"/>
</dbReference>
<dbReference type="InterPro" id="IPR004839">
    <property type="entry name" value="Aminotransferase_I/II_large"/>
</dbReference>
<evidence type="ECO:0000259" key="4">
    <source>
        <dbReference type="Pfam" id="PF00155"/>
    </source>
</evidence>
<keyword evidence="2" id="KW-0808">Transferase</keyword>
<evidence type="ECO:0000313" key="5">
    <source>
        <dbReference type="EMBL" id="SVA09618.1"/>
    </source>
</evidence>
<dbReference type="GO" id="GO:0008483">
    <property type="term" value="F:transaminase activity"/>
    <property type="evidence" value="ECO:0007669"/>
    <property type="project" value="UniProtKB-KW"/>
</dbReference>
<dbReference type="Gene3D" id="3.90.1150.10">
    <property type="entry name" value="Aspartate Aminotransferase, domain 1"/>
    <property type="match status" value="1"/>
</dbReference>
<dbReference type="AlphaFoldDB" id="A0A381T234"/>
<gene>
    <name evidence="5" type="ORF">METZ01_LOCUS62472</name>
</gene>
<dbReference type="PANTHER" id="PTHR43643">
    <property type="entry name" value="HISTIDINOL-PHOSPHATE AMINOTRANSFERASE 2"/>
    <property type="match status" value="1"/>
</dbReference>
<protein>
    <recommendedName>
        <fullName evidence="4">Aminotransferase class I/classII large domain-containing protein</fullName>
    </recommendedName>
</protein>
<keyword evidence="3" id="KW-0663">Pyridoxal phosphate</keyword>
<evidence type="ECO:0000256" key="1">
    <source>
        <dbReference type="ARBA" id="ARBA00022576"/>
    </source>
</evidence>
<feature type="domain" description="Aminotransferase class I/classII large" evidence="4">
    <location>
        <begin position="48"/>
        <end position="382"/>
    </location>
</feature>
<dbReference type="CDD" id="cd00609">
    <property type="entry name" value="AAT_like"/>
    <property type="match status" value="1"/>
</dbReference>
<evidence type="ECO:0000256" key="3">
    <source>
        <dbReference type="ARBA" id="ARBA00022898"/>
    </source>
</evidence>
<keyword evidence="1" id="KW-0032">Aminotransferase</keyword>
<dbReference type="InterPro" id="IPR006311">
    <property type="entry name" value="TAT_signal"/>
</dbReference>
<sequence>MSISRRNFVRAVGLSGLGLSTAGRSLTAANNVSVGVAQPTNRLYDAGFINLSSNTSPRGPSEAVLNVLSERITKGLGRYPENVGVLTEAIAAREEAQVNSTFHCCFSDQVLLSTGSGEVLVGAVRTFVTPSRPLVIGHPSYETPVRTCEALDLPVKTISVSDTWQLNLDEMAEAAQGAGLVYLCNPNNPTGVGHSQRAIREFVERVVEASPDTAILIDEAYIEFAKDRAISTALTLALTNPNVMITRTFSKIHAMAGLRVGYAIGHADTLERMRTVARFGSVTVLSAAAALVSLRDSDRIEWEILENHKVREFTLSAFREMGCRVTDSQTNFIWVDVKRSPEVFREACFALDVLVGRDFPSPSNTYARISLGTMEEMQKAIAVFKKVLS</sequence>
<dbReference type="GO" id="GO:0030170">
    <property type="term" value="F:pyridoxal phosphate binding"/>
    <property type="evidence" value="ECO:0007669"/>
    <property type="project" value="InterPro"/>
</dbReference>
<evidence type="ECO:0000256" key="2">
    <source>
        <dbReference type="ARBA" id="ARBA00022679"/>
    </source>
</evidence>
<proteinExistence type="predicted"/>
<reference evidence="5" key="1">
    <citation type="submission" date="2018-05" db="EMBL/GenBank/DDBJ databases">
        <authorList>
            <person name="Lanie J.A."/>
            <person name="Ng W.-L."/>
            <person name="Kazmierczak K.M."/>
            <person name="Andrzejewski T.M."/>
            <person name="Davidsen T.M."/>
            <person name="Wayne K.J."/>
            <person name="Tettelin H."/>
            <person name="Glass J.I."/>
            <person name="Rusch D."/>
            <person name="Podicherti R."/>
            <person name="Tsui H.-C.T."/>
            <person name="Winkler M.E."/>
        </authorList>
    </citation>
    <scope>NUCLEOTIDE SEQUENCE</scope>
</reference>
<dbReference type="InterPro" id="IPR015424">
    <property type="entry name" value="PyrdxlP-dep_Trfase"/>
</dbReference>
<name>A0A381T234_9ZZZZ</name>
<dbReference type="SUPFAM" id="SSF53383">
    <property type="entry name" value="PLP-dependent transferases"/>
    <property type="match status" value="1"/>
</dbReference>
<dbReference type="Gene3D" id="3.40.640.10">
    <property type="entry name" value="Type I PLP-dependent aspartate aminotransferase-like (Major domain)"/>
    <property type="match status" value="1"/>
</dbReference>
<dbReference type="PROSITE" id="PS51318">
    <property type="entry name" value="TAT"/>
    <property type="match status" value="1"/>
</dbReference>
<dbReference type="PANTHER" id="PTHR43643:SF3">
    <property type="entry name" value="HISTIDINOL-PHOSPHATE AMINOTRANSFERASE"/>
    <property type="match status" value="1"/>
</dbReference>
<accession>A0A381T234</accession>
<dbReference type="EMBL" id="UINC01003833">
    <property type="protein sequence ID" value="SVA09618.1"/>
    <property type="molecule type" value="Genomic_DNA"/>
</dbReference>
<dbReference type="InterPro" id="IPR015422">
    <property type="entry name" value="PyrdxlP-dep_Trfase_small"/>
</dbReference>